<dbReference type="InterPro" id="IPR003488">
    <property type="entry name" value="DprA"/>
</dbReference>
<dbReference type="GO" id="GO:0009294">
    <property type="term" value="P:DNA-mediated transformation"/>
    <property type="evidence" value="ECO:0007669"/>
    <property type="project" value="InterPro"/>
</dbReference>
<feature type="domain" description="Smf/DprA SLOG" evidence="2">
    <location>
        <begin position="93"/>
        <end position="301"/>
    </location>
</feature>
<reference evidence="5 7" key="1">
    <citation type="journal article" date="2018" name="Front. Microbiol.">
        <title>Genome-Based Analysis Reveals the Taxonomy and Diversity of the Family Idiomarinaceae.</title>
        <authorList>
            <person name="Liu Y."/>
            <person name="Lai Q."/>
            <person name="Shao Z."/>
        </authorList>
    </citation>
    <scope>NUCLEOTIDE SEQUENCE [LARGE SCALE GENOMIC DNA]</scope>
    <source>
        <strain evidence="5 7">CF12-14</strain>
    </source>
</reference>
<sequence length="387" mass="42264">MTHTDFDTQIQTSATDKKATKLDAQALQNWLAYSLAPMSLLHLLNRHGMQVGRDITQPFSDLNPFWRQQMPKVDPSVLKAVLNWLDADENHQCIVQGDPLYPELLADINSPPRMLYCAGDARLLTSPLLAVVGSRRASPYALTQVSDITANLVRHGWGICSGMAMGVDGAAHRAALEQGGKTVAVLGCGVDICYPPRQHTLYRDIQQNGLLVSEFYPGAPARSDHFLRRNRIISGLSQGVWVAEASLRSGSLATANFGLEQNRVVYALPGPVTMPSFAGNHKLLQQGAALITCAEDILAELPVLKCRPELENEGSRPHSHHQSLGLAQKRLANSELLANVGFETTSIDSLVTRTRLPVAALMDQLITLELDGWVTAVPGGYVRVRRE</sequence>
<name>A0A327X2V4_9GAMM</name>
<dbReference type="SUPFAM" id="SSF102405">
    <property type="entry name" value="MCP/YpsA-like"/>
    <property type="match status" value="1"/>
</dbReference>
<dbReference type="Proteomes" id="UP000287865">
    <property type="component" value="Unassembled WGS sequence"/>
</dbReference>
<dbReference type="AlphaFoldDB" id="A0A327X2V4"/>
<evidence type="ECO:0000313" key="6">
    <source>
        <dbReference type="Proteomes" id="UP000249203"/>
    </source>
</evidence>
<evidence type="ECO:0000259" key="2">
    <source>
        <dbReference type="Pfam" id="PF02481"/>
    </source>
</evidence>
<gene>
    <name evidence="5" type="primary">dprA</name>
    <name evidence="4" type="ORF">B0I24_10665</name>
    <name evidence="5" type="ORF">CWE07_08035</name>
</gene>
<evidence type="ECO:0000259" key="3">
    <source>
        <dbReference type="Pfam" id="PF17782"/>
    </source>
</evidence>
<dbReference type="NCBIfam" id="TIGR00732">
    <property type="entry name" value="dprA"/>
    <property type="match status" value="1"/>
</dbReference>
<protein>
    <submittedName>
        <fullName evidence="4">DNA processing protein</fullName>
    </submittedName>
    <submittedName>
        <fullName evidence="5">DNA-protecting protein DprA</fullName>
    </submittedName>
</protein>
<dbReference type="PANTHER" id="PTHR43022">
    <property type="entry name" value="PROTEIN SMF"/>
    <property type="match status" value="1"/>
</dbReference>
<keyword evidence="7" id="KW-1185">Reference proteome</keyword>
<dbReference type="Pfam" id="PF02481">
    <property type="entry name" value="DNA_processg_A"/>
    <property type="match status" value="1"/>
</dbReference>
<dbReference type="Gene3D" id="3.40.50.450">
    <property type="match status" value="1"/>
</dbReference>
<dbReference type="InterPro" id="IPR057666">
    <property type="entry name" value="DrpA_SLOG"/>
</dbReference>
<dbReference type="InterPro" id="IPR036388">
    <property type="entry name" value="WH-like_DNA-bd_sf"/>
</dbReference>
<feature type="domain" description="DprA winged helix" evidence="3">
    <location>
        <begin position="334"/>
        <end position="380"/>
    </location>
</feature>
<dbReference type="EMBL" id="PIPK01000006">
    <property type="protein sequence ID" value="RUO24611.1"/>
    <property type="molecule type" value="Genomic_DNA"/>
</dbReference>
<organism evidence="4 6">
    <name type="scientific">Aliidiomarina maris</name>
    <dbReference type="NCBI Taxonomy" id="531312"/>
    <lineage>
        <taxon>Bacteria</taxon>
        <taxon>Pseudomonadati</taxon>
        <taxon>Pseudomonadota</taxon>
        <taxon>Gammaproteobacteria</taxon>
        <taxon>Alteromonadales</taxon>
        <taxon>Idiomarinaceae</taxon>
        <taxon>Aliidiomarina</taxon>
    </lineage>
</organism>
<evidence type="ECO:0000313" key="4">
    <source>
        <dbReference type="EMBL" id="RAJ97002.1"/>
    </source>
</evidence>
<proteinExistence type="inferred from homology"/>
<dbReference type="Pfam" id="PF17782">
    <property type="entry name" value="WHD_DprA"/>
    <property type="match status" value="1"/>
</dbReference>
<dbReference type="Proteomes" id="UP000249203">
    <property type="component" value="Unassembled WGS sequence"/>
</dbReference>
<dbReference type="OrthoDB" id="9785707at2"/>
<dbReference type="Gene3D" id="1.10.10.10">
    <property type="entry name" value="Winged helix-like DNA-binding domain superfamily/Winged helix DNA-binding domain"/>
    <property type="match status" value="1"/>
</dbReference>
<dbReference type="InterPro" id="IPR041614">
    <property type="entry name" value="DprA_WH"/>
</dbReference>
<accession>A0A327X2V4</accession>
<dbReference type="PANTHER" id="PTHR43022:SF1">
    <property type="entry name" value="PROTEIN SMF"/>
    <property type="match status" value="1"/>
</dbReference>
<comment type="similarity">
    <text evidence="1">Belongs to the DprA/Smf family.</text>
</comment>
<evidence type="ECO:0000313" key="7">
    <source>
        <dbReference type="Proteomes" id="UP000287865"/>
    </source>
</evidence>
<dbReference type="EMBL" id="QLMD01000006">
    <property type="protein sequence ID" value="RAJ97002.1"/>
    <property type="molecule type" value="Genomic_DNA"/>
</dbReference>
<dbReference type="RefSeq" id="WP_111569375.1">
    <property type="nucleotide sequence ID" value="NZ_PIPK01000006.1"/>
</dbReference>
<reference evidence="4 6" key="2">
    <citation type="submission" date="2018-06" db="EMBL/GenBank/DDBJ databases">
        <title>Genomic Encyclopedia of Type Strains, Phase III (KMG-III): the genomes of soil and plant-associated and newly described type strains.</title>
        <authorList>
            <person name="Whitman W."/>
        </authorList>
    </citation>
    <scope>NUCLEOTIDE SEQUENCE [LARGE SCALE GENOMIC DNA]</scope>
    <source>
        <strain evidence="4 6">CGMCC 1.15366</strain>
    </source>
</reference>
<evidence type="ECO:0000256" key="1">
    <source>
        <dbReference type="ARBA" id="ARBA00006525"/>
    </source>
</evidence>
<evidence type="ECO:0000313" key="5">
    <source>
        <dbReference type="EMBL" id="RUO24611.1"/>
    </source>
</evidence>
<comment type="caution">
    <text evidence="4">The sequence shown here is derived from an EMBL/GenBank/DDBJ whole genome shotgun (WGS) entry which is preliminary data.</text>
</comment>